<evidence type="ECO:0000313" key="6">
    <source>
        <dbReference type="EMBL" id="MPM63374.1"/>
    </source>
</evidence>
<dbReference type="AlphaFoldDB" id="A0A645BNK6"/>
<keyword evidence="4" id="KW-0472">Membrane</keyword>
<proteinExistence type="inferred from homology"/>
<accession>A0A645BNK6</accession>
<sequence>MSSVFFLPDRLEKTPDIIPPIMQPISSPDKPFDKVLQQKSYFGGLSSFFFVILYRNPLTILFMIHKLVELTEKAQHKPRRKIAVAAAEDEPVLKSLKAAMQNGIASPVLVGDKNEIKKVADLIDFDLSNIEIIHNDKGANESAKIAVSVVKNGEADILMKGFVSTGGLLKAVLDKENGLRKAEILSHVAFFESPYYHKLLCLTDAAMNIAPDFDTKVHILNNAVEACHKIGITLPKVAVVAALETVNPKMEATVHAALLKEMNVNNQLQGCIVDGPFAIDIAVNKEAAAHKGIVSEVAGDCDIILVPDIEAGNMLYKALNFLGGAVCAAVIMGASVPIVLTSRSDTETSKVRSIALAAAMD</sequence>
<name>A0A645BNK6_9ZZZZ</name>
<keyword evidence="3 6" id="KW-0012">Acyltransferase</keyword>
<dbReference type="Pfam" id="PF01515">
    <property type="entry name" value="PTA_PTB"/>
    <property type="match status" value="2"/>
</dbReference>
<dbReference type="NCBIfam" id="NF006045">
    <property type="entry name" value="PRK08190.1"/>
    <property type="match status" value="1"/>
</dbReference>
<feature type="domain" description="Phosphate acetyl/butaryl transferase" evidence="5">
    <location>
        <begin position="141"/>
        <end position="358"/>
    </location>
</feature>
<dbReference type="Gene3D" id="3.40.718.10">
    <property type="entry name" value="Isopropylmalate Dehydrogenase"/>
    <property type="match status" value="1"/>
</dbReference>
<dbReference type="InterPro" id="IPR002505">
    <property type="entry name" value="PTA_PTB"/>
</dbReference>
<evidence type="ECO:0000259" key="5">
    <source>
        <dbReference type="Pfam" id="PF01515"/>
    </source>
</evidence>
<gene>
    <name evidence="6" type="primary">pta_42</name>
    <name evidence="6" type="ORF">SDC9_110254</name>
</gene>
<protein>
    <submittedName>
        <fullName evidence="6">Phosphate acetyltransferase</fullName>
        <ecNumber evidence="6">2.3.1.8</ecNumber>
    </submittedName>
</protein>
<dbReference type="EC" id="2.3.1.8" evidence="6"/>
<dbReference type="SUPFAM" id="SSF53659">
    <property type="entry name" value="Isocitrate/Isopropylmalate dehydrogenase-like"/>
    <property type="match status" value="1"/>
</dbReference>
<reference evidence="6" key="1">
    <citation type="submission" date="2019-08" db="EMBL/GenBank/DDBJ databases">
        <authorList>
            <person name="Kucharzyk K."/>
            <person name="Murdoch R.W."/>
            <person name="Higgins S."/>
            <person name="Loffler F."/>
        </authorList>
    </citation>
    <scope>NUCLEOTIDE SEQUENCE</scope>
</reference>
<dbReference type="PANTHER" id="PTHR43356">
    <property type="entry name" value="PHOSPHATE ACETYLTRANSFERASE"/>
    <property type="match status" value="1"/>
</dbReference>
<evidence type="ECO:0000256" key="2">
    <source>
        <dbReference type="ARBA" id="ARBA00022679"/>
    </source>
</evidence>
<organism evidence="6">
    <name type="scientific">bioreactor metagenome</name>
    <dbReference type="NCBI Taxonomy" id="1076179"/>
    <lineage>
        <taxon>unclassified sequences</taxon>
        <taxon>metagenomes</taxon>
        <taxon>ecological metagenomes</taxon>
    </lineage>
</organism>
<dbReference type="InterPro" id="IPR012147">
    <property type="entry name" value="P_Ac_Bu_trans"/>
</dbReference>
<keyword evidence="2 6" id="KW-0808">Transferase</keyword>
<comment type="similarity">
    <text evidence="1">Belongs to the phosphate acetyltransferase and butyryltransferase family.</text>
</comment>
<dbReference type="GO" id="GO:0008959">
    <property type="term" value="F:phosphate acetyltransferase activity"/>
    <property type="evidence" value="ECO:0007669"/>
    <property type="project" value="UniProtKB-EC"/>
</dbReference>
<evidence type="ECO:0000256" key="4">
    <source>
        <dbReference type="SAM" id="Phobius"/>
    </source>
</evidence>
<evidence type="ECO:0000256" key="1">
    <source>
        <dbReference type="ARBA" id="ARBA00005656"/>
    </source>
</evidence>
<feature type="transmembrane region" description="Helical" evidence="4">
    <location>
        <begin position="319"/>
        <end position="340"/>
    </location>
</feature>
<feature type="domain" description="Phosphate acetyl/butaryl transferase" evidence="5">
    <location>
        <begin position="70"/>
        <end position="137"/>
    </location>
</feature>
<comment type="caution">
    <text evidence="6">The sequence shown here is derived from an EMBL/GenBank/DDBJ whole genome shotgun (WGS) entry which is preliminary data.</text>
</comment>
<dbReference type="InterPro" id="IPR050500">
    <property type="entry name" value="Phos_Acetyltrans/Butyryltrans"/>
</dbReference>
<evidence type="ECO:0000256" key="3">
    <source>
        <dbReference type="ARBA" id="ARBA00023315"/>
    </source>
</evidence>
<keyword evidence="4" id="KW-1133">Transmembrane helix</keyword>
<dbReference type="EMBL" id="VSSQ01019375">
    <property type="protein sequence ID" value="MPM63374.1"/>
    <property type="molecule type" value="Genomic_DNA"/>
</dbReference>
<dbReference type="PIRSF" id="PIRSF000428">
    <property type="entry name" value="P_Ac_trans"/>
    <property type="match status" value="1"/>
</dbReference>
<dbReference type="PANTHER" id="PTHR43356:SF2">
    <property type="entry name" value="PHOSPHATE ACETYLTRANSFERASE"/>
    <property type="match status" value="1"/>
</dbReference>
<keyword evidence="4" id="KW-0812">Transmembrane</keyword>